<name>A0A0F9P5Y9_9ZZZZ</name>
<evidence type="ECO:0000313" key="1">
    <source>
        <dbReference type="EMBL" id="KKN19817.1"/>
    </source>
</evidence>
<sequence length="126" mass="14768">MKDMLGNEIKVGKMVAYPVRLSSSMWMSYGRVVKVVEGELNTEPRLQYQHYYNKWSVEPHLKIRIRGDRYNRDIASRPARTVQVVVLDRIIVVPHVQFNEEDREFFELDCSHPISHPIILNYPLGG</sequence>
<accession>A0A0F9P5Y9</accession>
<gene>
    <name evidence="1" type="ORF">LCGC14_0942010</name>
</gene>
<organism evidence="1">
    <name type="scientific">marine sediment metagenome</name>
    <dbReference type="NCBI Taxonomy" id="412755"/>
    <lineage>
        <taxon>unclassified sequences</taxon>
        <taxon>metagenomes</taxon>
        <taxon>ecological metagenomes</taxon>
    </lineage>
</organism>
<dbReference type="AlphaFoldDB" id="A0A0F9P5Y9"/>
<dbReference type="EMBL" id="LAZR01003300">
    <property type="protein sequence ID" value="KKN19817.1"/>
    <property type="molecule type" value="Genomic_DNA"/>
</dbReference>
<comment type="caution">
    <text evidence="1">The sequence shown here is derived from an EMBL/GenBank/DDBJ whole genome shotgun (WGS) entry which is preliminary data.</text>
</comment>
<proteinExistence type="predicted"/>
<reference evidence="1" key="1">
    <citation type="journal article" date="2015" name="Nature">
        <title>Complex archaea that bridge the gap between prokaryotes and eukaryotes.</title>
        <authorList>
            <person name="Spang A."/>
            <person name="Saw J.H."/>
            <person name="Jorgensen S.L."/>
            <person name="Zaremba-Niedzwiedzka K."/>
            <person name="Martijn J."/>
            <person name="Lind A.E."/>
            <person name="van Eijk R."/>
            <person name="Schleper C."/>
            <person name="Guy L."/>
            <person name="Ettema T.J."/>
        </authorList>
    </citation>
    <scope>NUCLEOTIDE SEQUENCE</scope>
</reference>
<protein>
    <submittedName>
        <fullName evidence="1">Uncharacterized protein</fullName>
    </submittedName>
</protein>